<feature type="chain" id="PRO_5006037718" evidence="1">
    <location>
        <begin position="25"/>
        <end position="74"/>
    </location>
</feature>
<keyword evidence="1" id="KW-0732">Signal</keyword>
<feature type="signal peptide" evidence="1">
    <location>
        <begin position="1"/>
        <end position="24"/>
    </location>
</feature>
<protein>
    <submittedName>
        <fullName evidence="2">Putative phage spanin</fullName>
    </submittedName>
</protein>
<reference evidence="2" key="2">
    <citation type="submission" date="2015-01" db="EMBL/GenBank/DDBJ databases">
        <authorList>
            <person name="Xiang T."/>
            <person name="Song Y."/>
            <person name="Huang L."/>
            <person name="Wang B."/>
            <person name="Wu P."/>
        </authorList>
    </citation>
    <scope>NUCLEOTIDE SEQUENCE</scope>
    <source>
        <strain evidence="2">BW11M1</strain>
    </source>
</reference>
<dbReference type="PROSITE" id="PS51257">
    <property type="entry name" value="PROKAR_LIPOPROTEIN"/>
    <property type="match status" value="1"/>
</dbReference>
<organism evidence="2">
    <name type="scientific">Pseudomonas putida</name>
    <name type="common">Arthrobacter siderocapsulatus</name>
    <dbReference type="NCBI Taxonomy" id="303"/>
    <lineage>
        <taxon>Bacteria</taxon>
        <taxon>Pseudomonadati</taxon>
        <taxon>Pseudomonadota</taxon>
        <taxon>Gammaproteobacteria</taxon>
        <taxon>Pseudomonadales</taxon>
        <taxon>Pseudomonadaceae</taxon>
        <taxon>Pseudomonas</taxon>
    </lineage>
</organism>
<evidence type="ECO:0000313" key="2">
    <source>
        <dbReference type="EMBL" id="ALG76509.1"/>
    </source>
</evidence>
<proteinExistence type="predicted"/>
<dbReference type="AlphaFoldDB" id="A0A0N9MP03"/>
<name>A0A0N9MP03_PSEPU</name>
<dbReference type="EMBL" id="KP698091">
    <property type="protein sequence ID" value="ALG76509.1"/>
    <property type="molecule type" value="Genomic_DNA"/>
</dbReference>
<accession>A0A0N9MP03</accession>
<sequence length="74" mass="8190">MLNKLRLACATGLLLLICGCQSWSTPDPLPPRVVTVGCERPPAPKAWWMEPYAPNLTQRMLDELSPSPTKAIED</sequence>
<reference evidence="2" key="1">
    <citation type="journal article" date="2015" name="Genome Biol. Evol.">
        <title>Different Ancestries of R Tailocins in Rhizospheric Pseudomonas Isolates.</title>
        <authorList>
            <person name="Ghequire M.G."/>
            <person name="Dillen Y."/>
            <person name="Lambrichts I."/>
            <person name="Proost P."/>
            <person name="Wattiez R."/>
            <person name="De Mot R."/>
        </authorList>
    </citation>
    <scope>NUCLEOTIDE SEQUENCE</scope>
    <source>
        <strain evidence="2">BW11M1</strain>
    </source>
</reference>
<evidence type="ECO:0000256" key="1">
    <source>
        <dbReference type="SAM" id="SignalP"/>
    </source>
</evidence>